<feature type="domain" description="3-dehydroquinate synthase N-terminal" evidence="20">
    <location>
        <begin position="72"/>
        <end position="184"/>
    </location>
</feature>
<dbReference type="Gene3D" id="1.20.1090.10">
    <property type="entry name" value="Dehydroquinate synthase-like - alpha domain"/>
    <property type="match status" value="1"/>
</dbReference>
<feature type="binding site" evidence="19">
    <location>
        <position position="252"/>
    </location>
    <ligand>
        <name>Zn(2+)</name>
        <dbReference type="ChEBI" id="CHEBI:29105"/>
    </ligand>
</feature>
<keyword evidence="10 19" id="KW-0963">Cytoplasm</keyword>
<dbReference type="CDD" id="cd08195">
    <property type="entry name" value="DHQS"/>
    <property type="match status" value="1"/>
</dbReference>
<dbReference type="PANTHER" id="PTHR43622:SF7">
    <property type="entry name" value="3-DEHYDROQUINATE SYNTHASE, CHLOROPLASTIC"/>
    <property type="match status" value="1"/>
</dbReference>
<dbReference type="OrthoDB" id="9806583at2"/>
<evidence type="ECO:0000256" key="12">
    <source>
        <dbReference type="ARBA" id="ARBA00022723"/>
    </source>
</evidence>
<keyword evidence="16 19" id="KW-0057">Aromatic amino acid biosynthesis</keyword>
<dbReference type="GO" id="GO:0008652">
    <property type="term" value="P:amino acid biosynthetic process"/>
    <property type="evidence" value="ECO:0007669"/>
    <property type="project" value="UniProtKB-KW"/>
</dbReference>
<dbReference type="AlphaFoldDB" id="A0A4Q8LDS7"/>
<evidence type="ECO:0000256" key="6">
    <source>
        <dbReference type="ARBA" id="ARBA00004661"/>
    </source>
</evidence>
<dbReference type="SUPFAM" id="SSF56796">
    <property type="entry name" value="Dehydroquinate synthase-like"/>
    <property type="match status" value="1"/>
</dbReference>
<feature type="binding site" evidence="19">
    <location>
        <begin position="134"/>
        <end position="135"/>
    </location>
    <ligand>
        <name>NAD(+)</name>
        <dbReference type="ChEBI" id="CHEBI:57540"/>
    </ligand>
</feature>
<comment type="caution">
    <text evidence="19">Lacks conserved residue(s) required for the propagation of feature annotation.</text>
</comment>
<keyword evidence="15 19" id="KW-0520">NAD</keyword>
<evidence type="ECO:0000256" key="17">
    <source>
        <dbReference type="ARBA" id="ARBA00023239"/>
    </source>
</evidence>
<evidence type="ECO:0000256" key="3">
    <source>
        <dbReference type="ARBA" id="ARBA00001947"/>
    </source>
</evidence>
<sequence>MTPATQTVHVGGDAPYAIHIGPSLLRAGTALARHVRGRHALLVSDTHVAPLYADAVAQALSEARPELQLARFVLPAGEESKTLAHFGAAIEALAELGATRDACVFALGGGVVGDLAGFAAACWMRGVDVVQLPTTLLSMVDSSVGGKTAVDIPQGKNLVGAFHPPRAVFADTTALTTLPPRELRAGLAEVIKYGALGDPLFFAWLEVEHAALLDGDAGALATAIARSCEAKAAIVARDPLEKGERALLNLGHTFGHAIETEQGYGGVANDNLNHGEAVAVGMVLAARLSARLGMSEAADTERLIALLTACGLPTEIPPGLSPQALLARMRLDKKNIAGRLRLVLWRGIGRAEVVPDVDEAQVLPVLAGMG</sequence>
<evidence type="ECO:0000256" key="9">
    <source>
        <dbReference type="ARBA" id="ARBA00017684"/>
    </source>
</evidence>
<accession>A0A4Q8LDS7</accession>
<dbReference type="InterPro" id="IPR056179">
    <property type="entry name" value="DHQS_C"/>
</dbReference>
<keyword evidence="17 19" id="KW-0456">Lyase</keyword>
<keyword evidence="13 19" id="KW-0547">Nucleotide-binding</keyword>
<comment type="caution">
    <text evidence="22">The sequence shown here is derived from an EMBL/GenBank/DDBJ whole genome shotgun (WGS) entry which is preliminary data.</text>
</comment>
<comment type="pathway">
    <text evidence="6 19">Metabolic intermediate biosynthesis; chorismate biosynthesis; chorismate from D-erythrose 4-phosphate and phosphoenolpyruvate: step 2/7.</text>
</comment>
<dbReference type="Gene3D" id="3.40.50.1970">
    <property type="match status" value="1"/>
</dbReference>
<dbReference type="RefSeq" id="WP_130550918.1">
    <property type="nucleotide sequence ID" value="NZ_SHMC01000002.1"/>
</dbReference>
<organism evidence="22 23">
    <name type="scientific">Pseudoxanthomonas winnipegensis</name>
    <dbReference type="NCBI Taxonomy" id="2480810"/>
    <lineage>
        <taxon>Bacteria</taxon>
        <taxon>Pseudomonadati</taxon>
        <taxon>Pseudomonadota</taxon>
        <taxon>Gammaproteobacteria</taxon>
        <taxon>Lysobacterales</taxon>
        <taxon>Lysobacteraceae</taxon>
        <taxon>Pseudoxanthomonas</taxon>
    </lineage>
</organism>
<dbReference type="GO" id="GO:0046872">
    <property type="term" value="F:metal ion binding"/>
    <property type="evidence" value="ECO:0007669"/>
    <property type="project" value="UniProtKB-KW"/>
</dbReference>
<feature type="binding site" evidence="19">
    <location>
        <position position="189"/>
    </location>
    <ligand>
        <name>Zn(2+)</name>
        <dbReference type="ChEBI" id="CHEBI:29105"/>
    </ligand>
</feature>
<dbReference type="FunFam" id="3.40.50.1970:FF:000007">
    <property type="entry name" value="Pentafunctional AROM polypeptide"/>
    <property type="match status" value="1"/>
</dbReference>
<dbReference type="PANTHER" id="PTHR43622">
    <property type="entry name" value="3-DEHYDROQUINATE SYNTHASE"/>
    <property type="match status" value="1"/>
</dbReference>
<dbReference type="InterPro" id="IPR050071">
    <property type="entry name" value="Dehydroquinate_synthase"/>
</dbReference>
<comment type="cofactor">
    <cofactor evidence="3">
        <name>Zn(2+)</name>
        <dbReference type="ChEBI" id="CHEBI:29105"/>
    </cofactor>
</comment>
<protein>
    <recommendedName>
        <fullName evidence="9 19">3-dehydroquinate synthase</fullName>
        <shortName evidence="19">DHQS</shortName>
        <ecNumber evidence="8 19">4.2.3.4</ecNumber>
    </recommendedName>
</protein>
<keyword evidence="11 19" id="KW-0028">Amino-acid biosynthesis</keyword>
<evidence type="ECO:0000256" key="7">
    <source>
        <dbReference type="ARBA" id="ARBA00005412"/>
    </source>
</evidence>
<feature type="binding site" evidence="19">
    <location>
        <position position="147"/>
    </location>
    <ligand>
        <name>NAD(+)</name>
        <dbReference type="ChEBI" id="CHEBI:57540"/>
    </ligand>
</feature>
<feature type="binding site" evidence="19">
    <location>
        <begin position="110"/>
        <end position="114"/>
    </location>
    <ligand>
        <name>NAD(+)</name>
        <dbReference type="ChEBI" id="CHEBI:57540"/>
    </ligand>
</feature>
<dbReference type="GO" id="GO:0003856">
    <property type="term" value="F:3-dehydroquinate synthase activity"/>
    <property type="evidence" value="ECO:0007669"/>
    <property type="project" value="UniProtKB-UniRule"/>
</dbReference>
<evidence type="ECO:0000256" key="10">
    <source>
        <dbReference type="ARBA" id="ARBA00022490"/>
    </source>
</evidence>
<dbReference type="UniPathway" id="UPA00053">
    <property type="reaction ID" value="UER00085"/>
</dbReference>
<gene>
    <name evidence="19" type="primary">aroB</name>
    <name evidence="22" type="ORF">EA660_07650</name>
</gene>
<comment type="subcellular location">
    <subcellularLocation>
        <location evidence="5 19">Cytoplasm</location>
    </subcellularLocation>
</comment>
<evidence type="ECO:0000259" key="21">
    <source>
        <dbReference type="Pfam" id="PF24621"/>
    </source>
</evidence>
<evidence type="ECO:0000256" key="13">
    <source>
        <dbReference type="ARBA" id="ARBA00022741"/>
    </source>
</evidence>
<evidence type="ECO:0000256" key="16">
    <source>
        <dbReference type="ARBA" id="ARBA00023141"/>
    </source>
</evidence>
<dbReference type="Pfam" id="PF24621">
    <property type="entry name" value="DHQS_C"/>
    <property type="match status" value="1"/>
</dbReference>
<evidence type="ECO:0000256" key="5">
    <source>
        <dbReference type="ARBA" id="ARBA00004496"/>
    </source>
</evidence>
<dbReference type="GO" id="GO:0000166">
    <property type="term" value="F:nucleotide binding"/>
    <property type="evidence" value="ECO:0007669"/>
    <property type="project" value="UniProtKB-KW"/>
</dbReference>
<dbReference type="EMBL" id="SHMC01000002">
    <property type="protein sequence ID" value="TAA27068.1"/>
    <property type="molecule type" value="Genomic_DNA"/>
</dbReference>
<dbReference type="HAMAP" id="MF_00110">
    <property type="entry name" value="DHQ_synthase"/>
    <property type="match status" value="1"/>
</dbReference>
<reference evidence="22 23" key="1">
    <citation type="submission" date="2019-02" db="EMBL/GenBank/DDBJ databases">
        <title>WGS of Pseudoxanthomonas species novum from clinical isolates.</title>
        <authorList>
            <person name="Bernier A.-M."/>
            <person name="Bernard K."/>
            <person name="Vachon A."/>
        </authorList>
    </citation>
    <scope>NUCLEOTIDE SEQUENCE [LARGE SCALE GENOMIC DNA]</scope>
    <source>
        <strain evidence="22 23">NML171200</strain>
    </source>
</reference>
<dbReference type="GO" id="GO:0009073">
    <property type="term" value="P:aromatic amino acid family biosynthetic process"/>
    <property type="evidence" value="ECO:0007669"/>
    <property type="project" value="UniProtKB-KW"/>
</dbReference>
<comment type="catalytic activity">
    <reaction evidence="1 19">
        <text>7-phospho-2-dehydro-3-deoxy-D-arabino-heptonate = 3-dehydroquinate + phosphate</text>
        <dbReference type="Rhea" id="RHEA:21968"/>
        <dbReference type="ChEBI" id="CHEBI:32364"/>
        <dbReference type="ChEBI" id="CHEBI:43474"/>
        <dbReference type="ChEBI" id="CHEBI:58394"/>
        <dbReference type="EC" id="4.2.3.4"/>
    </reaction>
</comment>
<evidence type="ECO:0000313" key="23">
    <source>
        <dbReference type="Proteomes" id="UP000292627"/>
    </source>
</evidence>
<dbReference type="NCBIfam" id="TIGR01357">
    <property type="entry name" value="aroB"/>
    <property type="match status" value="1"/>
</dbReference>
<dbReference type="GO" id="GO:0009423">
    <property type="term" value="P:chorismate biosynthetic process"/>
    <property type="evidence" value="ECO:0007669"/>
    <property type="project" value="UniProtKB-UniRule"/>
</dbReference>
<evidence type="ECO:0000313" key="22">
    <source>
        <dbReference type="EMBL" id="TAA27068.1"/>
    </source>
</evidence>
<dbReference type="InterPro" id="IPR016037">
    <property type="entry name" value="DHQ_synth_AroB"/>
</dbReference>
<keyword evidence="14 19" id="KW-0862">Zinc</keyword>
<evidence type="ECO:0000256" key="2">
    <source>
        <dbReference type="ARBA" id="ARBA00001911"/>
    </source>
</evidence>
<evidence type="ECO:0000256" key="8">
    <source>
        <dbReference type="ARBA" id="ARBA00013031"/>
    </source>
</evidence>
<keyword evidence="12 19" id="KW-0479">Metal-binding</keyword>
<comment type="similarity">
    <text evidence="7 19">Belongs to the sugar phosphate cyclases superfamily. Dehydroquinate synthase family.</text>
</comment>
<name>A0A4Q8LDS7_9GAMM</name>
<evidence type="ECO:0000256" key="1">
    <source>
        <dbReference type="ARBA" id="ARBA00001393"/>
    </source>
</evidence>
<feature type="domain" description="3-dehydroquinate synthase C-terminal" evidence="21">
    <location>
        <begin position="186"/>
        <end position="335"/>
    </location>
</feature>
<comment type="cofactor">
    <cofactor evidence="2 19">
        <name>NAD(+)</name>
        <dbReference type="ChEBI" id="CHEBI:57540"/>
    </cofactor>
</comment>
<keyword evidence="18 19" id="KW-0170">Cobalt</keyword>
<proteinExistence type="inferred from homology"/>
<evidence type="ECO:0000256" key="15">
    <source>
        <dbReference type="ARBA" id="ARBA00023027"/>
    </source>
</evidence>
<feature type="binding site" evidence="19">
    <location>
        <position position="156"/>
    </location>
    <ligand>
        <name>NAD(+)</name>
        <dbReference type="ChEBI" id="CHEBI:57540"/>
    </ligand>
</feature>
<dbReference type="EC" id="4.2.3.4" evidence="8 19"/>
<dbReference type="PIRSF" id="PIRSF001455">
    <property type="entry name" value="DHQ_synth"/>
    <property type="match status" value="1"/>
</dbReference>
<evidence type="ECO:0000256" key="4">
    <source>
        <dbReference type="ARBA" id="ARBA00003485"/>
    </source>
</evidence>
<evidence type="ECO:0000256" key="18">
    <source>
        <dbReference type="ARBA" id="ARBA00023285"/>
    </source>
</evidence>
<comment type="function">
    <text evidence="4 19">Catalyzes the conversion of 3-deoxy-D-arabino-heptulosonate 7-phosphate (DAHP) to dehydroquinate (DHQ).</text>
</comment>
<dbReference type="Pfam" id="PF01761">
    <property type="entry name" value="DHQ_synthase"/>
    <property type="match status" value="1"/>
</dbReference>
<dbReference type="InterPro" id="IPR030960">
    <property type="entry name" value="DHQS/DOIS_N"/>
</dbReference>
<feature type="binding site" evidence="19">
    <location>
        <position position="274"/>
    </location>
    <ligand>
        <name>Zn(2+)</name>
        <dbReference type="ChEBI" id="CHEBI:29105"/>
    </ligand>
</feature>
<dbReference type="GO" id="GO:0005737">
    <property type="term" value="C:cytoplasm"/>
    <property type="evidence" value="ECO:0007669"/>
    <property type="project" value="UniProtKB-SubCell"/>
</dbReference>
<evidence type="ECO:0000256" key="19">
    <source>
        <dbReference type="HAMAP-Rule" id="MF_00110"/>
    </source>
</evidence>
<evidence type="ECO:0000259" key="20">
    <source>
        <dbReference type="Pfam" id="PF01761"/>
    </source>
</evidence>
<dbReference type="InterPro" id="IPR030963">
    <property type="entry name" value="DHQ_synth_fam"/>
</dbReference>
<evidence type="ECO:0000256" key="11">
    <source>
        <dbReference type="ARBA" id="ARBA00022605"/>
    </source>
</evidence>
<evidence type="ECO:0000256" key="14">
    <source>
        <dbReference type="ARBA" id="ARBA00022833"/>
    </source>
</evidence>
<comment type="cofactor">
    <cofactor evidence="19">
        <name>Co(2+)</name>
        <dbReference type="ChEBI" id="CHEBI:48828"/>
    </cofactor>
    <cofactor evidence="19">
        <name>Zn(2+)</name>
        <dbReference type="ChEBI" id="CHEBI:29105"/>
    </cofactor>
    <text evidence="19">Binds 1 divalent metal cation per subunit. Can use either Co(2+) or Zn(2+).</text>
</comment>
<dbReference type="Proteomes" id="UP000292627">
    <property type="component" value="Unassembled WGS sequence"/>
</dbReference>